<dbReference type="CDD" id="cd10456">
    <property type="entry name" value="GIY-YIG_UPF0213"/>
    <property type="match status" value="1"/>
</dbReference>
<dbReference type="PANTHER" id="PTHR34477:SF1">
    <property type="entry name" value="UPF0213 PROTEIN YHBQ"/>
    <property type="match status" value="1"/>
</dbReference>
<protein>
    <submittedName>
        <fullName evidence="3">GIY-YIG catalytic domain protein</fullName>
    </submittedName>
</protein>
<dbReference type="Proteomes" id="UP000051010">
    <property type="component" value="Unassembled WGS sequence"/>
</dbReference>
<dbReference type="PROSITE" id="PS50164">
    <property type="entry name" value="GIY_YIG"/>
    <property type="match status" value="1"/>
</dbReference>
<name>A0A0R1YSA3_9LACO</name>
<accession>A0A0R1YSA3</accession>
<comment type="caution">
    <text evidence="3">The sequence shown here is derived from an EMBL/GenBank/DDBJ whole genome shotgun (WGS) entry which is preliminary data.</text>
</comment>
<dbReference type="PATRIC" id="fig|1423786.4.peg.1920"/>
<dbReference type="InterPro" id="IPR035901">
    <property type="entry name" value="GIY-YIG_endonuc_sf"/>
</dbReference>
<dbReference type="AlphaFoldDB" id="A0A0R1YSA3"/>
<dbReference type="EMBL" id="AZFZ01000004">
    <property type="protein sequence ID" value="KRM45408.1"/>
    <property type="molecule type" value="Genomic_DNA"/>
</dbReference>
<evidence type="ECO:0000313" key="3">
    <source>
        <dbReference type="EMBL" id="KRM45408.1"/>
    </source>
</evidence>
<comment type="similarity">
    <text evidence="1">Belongs to the UPF0213 family.</text>
</comment>
<gene>
    <name evidence="3" type="ORF">FD47_GL001817</name>
</gene>
<dbReference type="PANTHER" id="PTHR34477">
    <property type="entry name" value="UPF0213 PROTEIN YHBQ"/>
    <property type="match status" value="1"/>
</dbReference>
<dbReference type="InterPro" id="IPR000305">
    <property type="entry name" value="GIY-YIG_endonuc"/>
</dbReference>
<dbReference type="SUPFAM" id="SSF82771">
    <property type="entry name" value="GIY-YIG endonuclease"/>
    <property type="match status" value="1"/>
</dbReference>
<proteinExistence type="inferred from homology"/>
<feature type="domain" description="GIY-YIG" evidence="2">
    <location>
        <begin position="5"/>
        <end position="80"/>
    </location>
</feature>
<evidence type="ECO:0000259" key="2">
    <source>
        <dbReference type="PROSITE" id="PS50164"/>
    </source>
</evidence>
<sequence length="91" mass="10566">METDEKYYMYVLLCEDGTLYTGFTTDVARRFSMHQSGSGAKYTRSHRPIKILFTKQFLSKHDALSAEYAFKQLSHAQKIAYITKNDKRSAE</sequence>
<dbReference type="Pfam" id="PF01541">
    <property type="entry name" value="GIY-YIG"/>
    <property type="match status" value="1"/>
</dbReference>
<dbReference type="RefSeq" id="WP_054732598.1">
    <property type="nucleotide sequence ID" value="NZ_AZFZ01000004.1"/>
</dbReference>
<evidence type="ECO:0000256" key="1">
    <source>
        <dbReference type="ARBA" id="ARBA00007435"/>
    </source>
</evidence>
<dbReference type="Gene3D" id="3.40.1440.10">
    <property type="entry name" value="GIY-YIG endonuclease"/>
    <property type="match status" value="1"/>
</dbReference>
<reference evidence="3 4" key="1">
    <citation type="journal article" date="2015" name="Genome Announc.">
        <title>Expanding the biotechnology potential of lactobacilli through comparative genomics of 213 strains and associated genera.</title>
        <authorList>
            <person name="Sun Z."/>
            <person name="Harris H.M."/>
            <person name="McCann A."/>
            <person name="Guo C."/>
            <person name="Argimon S."/>
            <person name="Zhang W."/>
            <person name="Yang X."/>
            <person name="Jeffery I.B."/>
            <person name="Cooney J.C."/>
            <person name="Kagawa T.F."/>
            <person name="Liu W."/>
            <person name="Song Y."/>
            <person name="Salvetti E."/>
            <person name="Wrobel A."/>
            <person name="Rasinkangas P."/>
            <person name="Parkhill J."/>
            <person name="Rea M.C."/>
            <person name="O'Sullivan O."/>
            <person name="Ritari J."/>
            <person name="Douillard F.P."/>
            <person name="Paul Ross R."/>
            <person name="Yang R."/>
            <person name="Briner A.E."/>
            <person name="Felis G.E."/>
            <person name="de Vos W.M."/>
            <person name="Barrangou R."/>
            <person name="Klaenhammer T.R."/>
            <person name="Caufield P.W."/>
            <person name="Cui Y."/>
            <person name="Zhang H."/>
            <person name="O'Toole P.W."/>
        </authorList>
    </citation>
    <scope>NUCLEOTIDE SEQUENCE [LARGE SCALE GENOMIC DNA]</scope>
    <source>
        <strain evidence="3 4">DSM 18390</strain>
    </source>
</reference>
<organism evidence="3 4">
    <name type="scientific">Lentilactobacillus parafarraginis DSM 18390 = JCM 14109</name>
    <dbReference type="NCBI Taxonomy" id="1423786"/>
    <lineage>
        <taxon>Bacteria</taxon>
        <taxon>Bacillati</taxon>
        <taxon>Bacillota</taxon>
        <taxon>Bacilli</taxon>
        <taxon>Lactobacillales</taxon>
        <taxon>Lactobacillaceae</taxon>
        <taxon>Lentilactobacillus</taxon>
    </lineage>
</organism>
<evidence type="ECO:0000313" key="4">
    <source>
        <dbReference type="Proteomes" id="UP000051010"/>
    </source>
</evidence>
<dbReference type="InterPro" id="IPR050190">
    <property type="entry name" value="UPF0213_domain"/>
</dbReference>